<organism evidence="2 3">
    <name type="scientific">Daphnia magna</name>
    <dbReference type="NCBI Taxonomy" id="35525"/>
    <lineage>
        <taxon>Eukaryota</taxon>
        <taxon>Metazoa</taxon>
        <taxon>Ecdysozoa</taxon>
        <taxon>Arthropoda</taxon>
        <taxon>Crustacea</taxon>
        <taxon>Branchiopoda</taxon>
        <taxon>Diplostraca</taxon>
        <taxon>Cladocera</taxon>
        <taxon>Anomopoda</taxon>
        <taxon>Daphniidae</taxon>
        <taxon>Daphnia</taxon>
    </lineage>
</organism>
<keyword evidence="3" id="KW-1185">Reference proteome</keyword>
<protein>
    <submittedName>
        <fullName evidence="2">Uncharacterized protein</fullName>
    </submittedName>
</protein>
<dbReference type="Proteomes" id="UP001234178">
    <property type="component" value="Unassembled WGS sequence"/>
</dbReference>
<dbReference type="EMBL" id="JAOYFB010000002">
    <property type="protein sequence ID" value="KAK4008061.1"/>
    <property type="molecule type" value="Genomic_DNA"/>
</dbReference>
<feature type="region of interest" description="Disordered" evidence="1">
    <location>
        <begin position="41"/>
        <end position="67"/>
    </location>
</feature>
<reference evidence="2 3" key="1">
    <citation type="journal article" date="2023" name="Nucleic Acids Res.">
        <title>The hologenome of Daphnia magna reveals possible DNA methylation and microbiome-mediated evolution of the host genome.</title>
        <authorList>
            <person name="Chaturvedi A."/>
            <person name="Li X."/>
            <person name="Dhandapani V."/>
            <person name="Marshall H."/>
            <person name="Kissane S."/>
            <person name="Cuenca-Cambronero M."/>
            <person name="Asole G."/>
            <person name="Calvet F."/>
            <person name="Ruiz-Romero M."/>
            <person name="Marangio P."/>
            <person name="Guigo R."/>
            <person name="Rago D."/>
            <person name="Mirbahai L."/>
            <person name="Eastwood N."/>
            <person name="Colbourne J.K."/>
            <person name="Zhou J."/>
            <person name="Mallon E."/>
            <person name="Orsini L."/>
        </authorList>
    </citation>
    <scope>NUCLEOTIDE SEQUENCE [LARGE SCALE GENOMIC DNA]</scope>
    <source>
        <strain evidence="2">LRV0_1</strain>
    </source>
</reference>
<evidence type="ECO:0000313" key="2">
    <source>
        <dbReference type="EMBL" id="KAK4008061.1"/>
    </source>
</evidence>
<proteinExistence type="predicted"/>
<sequence length="67" mass="7637">MRANGLQIMHSRHFSELDSPDRRLIYGRVAINLVVTATSRRSFKDGTADGDDQDADNHQHQEQVKCQ</sequence>
<accession>A0ABQ9Z572</accession>
<name>A0ABQ9Z572_9CRUS</name>
<evidence type="ECO:0000256" key="1">
    <source>
        <dbReference type="SAM" id="MobiDB-lite"/>
    </source>
</evidence>
<comment type="caution">
    <text evidence="2">The sequence shown here is derived from an EMBL/GenBank/DDBJ whole genome shotgun (WGS) entry which is preliminary data.</text>
</comment>
<gene>
    <name evidence="2" type="ORF">OUZ56_013219</name>
</gene>
<feature type="compositionally biased region" description="Basic and acidic residues" evidence="1">
    <location>
        <begin position="55"/>
        <end position="67"/>
    </location>
</feature>
<evidence type="ECO:0000313" key="3">
    <source>
        <dbReference type="Proteomes" id="UP001234178"/>
    </source>
</evidence>